<feature type="region of interest" description="Disordered" evidence="3">
    <location>
        <begin position="1339"/>
        <end position="1362"/>
    </location>
</feature>
<feature type="compositionally biased region" description="Low complexity" evidence="3">
    <location>
        <begin position="1489"/>
        <end position="1506"/>
    </location>
</feature>
<dbReference type="PANTHER" id="PTHR46652">
    <property type="entry name" value="LEUCINE-RICH REPEAT AND IQ DOMAIN-CONTAINING PROTEIN 1-RELATED"/>
    <property type="match status" value="1"/>
</dbReference>
<dbReference type="PROSITE" id="PS51450">
    <property type="entry name" value="LRR"/>
    <property type="match status" value="5"/>
</dbReference>
<keyword evidence="5" id="KW-1185">Reference proteome</keyword>
<feature type="region of interest" description="Disordered" evidence="3">
    <location>
        <begin position="317"/>
        <end position="628"/>
    </location>
</feature>
<evidence type="ECO:0000256" key="1">
    <source>
        <dbReference type="ARBA" id="ARBA00022614"/>
    </source>
</evidence>
<feature type="region of interest" description="Disordered" evidence="3">
    <location>
        <begin position="641"/>
        <end position="715"/>
    </location>
</feature>
<dbReference type="CDD" id="cd23767">
    <property type="entry name" value="IQCD"/>
    <property type="match status" value="1"/>
</dbReference>
<dbReference type="Gene3D" id="1.20.5.190">
    <property type="match status" value="1"/>
</dbReference>
<dbReference type="SMART" id="SM00015">
    <property type="entry name" value="IQ"/>
    <property type="match status" value="3"/>
</dbReference>
<dbReference type="PROSITE" id="PS50096">
    <property type="entry name" value="IQ"/>
    <property type="match status" value="2"/>
</dbReference>
<keyword evidence="2" id="KW-0677">Repeat</keyword>
<dbReference type="EMBL" id="JAVHJS010000009">
    <property type="protein sequence ID" value="KAK2848001.1"/>
    <property type="molecule type" value="Genomic_DNA"/>
</dbReference>
<feature type="region of interest" description="Disordered" evidence="3">
    <location>
        <begin position="1479"/>
        <end position="1507"/>
    </location>
</feature>
<feature type="compositionally biased region" description="Basic residues" evidence="3">
    <location>
        <begin position="1535"/>
        <end position="1551"/>
    </location>
</feature>
<dbReference type="SMART" id="SM00365">
    <property type="entry name" value="LRR_SD22"/>
    <property type="match status" value="3"/>
</dbReference>
<comment type="caution">
    <text evidence="4">The sequence shown here is derived from an EMBL/GenBank/DDBJ whole genome shotgun (WGS) entry which is preliminary data.</text>
</comment>
<dbReference type="Proteomes" id="UP001187315">
    <property type="component" value="Unassembled WGS sequence"/>
</dbReference>
<feature type="region of interest" description="Disordered" evidence="3">
    <location>
        <begin position="1683"/>
        <end position="1704"/>
    </location>
</feature>
<feature type="compositionally biased region" description="Basic and acidic residues" evidence="3">
    <location>
        <begin position="641"/>
        <end position="705"/>
    </location>
</feature>
<dbReference type="InterPro" id="IPR000048">
    <property type="entry name" value="IQ_motif_EF-hand-BS"/>
</dbReference>
<organism evidence="4 5">
    <name type="scientific">Tachysurus vachellii</name>
    <name type="common">Darkbarbel catfish</name>
    <name type="synonym">Pelteobagrus vachellii</name>
    <dbReference type="NCBI Taxonomy" id="175792"/>
    <lineage>
        <taxon>Eukaryota</taxon>
        <taxon>Metazoa</taxon>
        <taxon>Chordata</taxon>
        <taxon>Craniata</taxon>
        <taxon>Vertebrata</taxon>
        <taxon>Euteleostomi</taxon>
        <taxon>Actinopterygii</taxon>
        <taxon>Neopterygii</taxon>
        <taxon>Teleostei</taxon>
        <taxon>Ostariophysi</taxon>
        <taxon>Siluriformes</taxon>
        <taxon>Bagridae</taxon>
        <taxon>Tachysurus</taxon>
    </lineage>
</organism>
<dbReference type="Gene3D" id="3.80.10.10">
    <property type="entry name" value="Ribonuclease Inhibitor"/>
    <property type="match status" value="2"/>
</dbReference>
<feature type="compositionally biased region" description="Polar residues" evidence="3">
    <location>
        <begin position="766"/>
        <end position="780"/>
    </location>
</feature>
<proteinExistence type="predicted"/>
<dbReference type="Pfam" id="PF00612">
    <property type="entry name" value="IQ"/>
    <property type="match status" value="2"/>
</dbReference>
<sequence length="1704" mass="197913">MDAHDIENVIEEELEKMSVNFSDVGSDSDTDIEDDFTASNEKLTNDLPDSVLVYFKAARNRVKTFEQLILEDNDDLEIVCNEISPSQHAELLNELDSNSDEDPLKLKERIMSEIEEELGPLCETHNLNGDYETEYDTHKDTERQLRFEWRRLEERLRQEEEQKLAELEAEREQRLKSEREEKEKMRRRSEHLNEELRRTRAANQFKYLDPVEGDNEITQSLPLEMANQQELIKRLEEQIAEERRVFEEIQQEERRRSEARCTAAATMLQAAFRGTLVRRWSKIELNKKRDEERRRLEERIEREKRREREERMKMEWEKERRRVEEEEQRHRDEAERRRAEYERAKQQEHHRLERECMLEEQRRKEKEEAKSIEDERKIKKEEKQKRMEQMIVEDEMRKVQENKGKKIKEDEKAKMIHDKIKRKEDVESPEETEKRRVEDKRKKVQEDEEKKSKEREKSQRTVDELKRKDDELTVMIEERRAEEVRRKVQEDEEKTKKEEEKEAEMKRIETKTQKMMEEKSMEEERKRKEVEEAKRVEDERERKEEEKQKSMAIRIEEKRNVQMEEEKERKAVVEARRKEDGRKRNDEEKQKNMDRRRVEGEKKRKEEEEEKGTEARIKRKEEEEKQNRLKELRLVEKIRLKQKVQDKESEHEQIQEGQRKKLKQKEIKGEERLLKTNEDGENMEERNRNAIKDNVNRLETERENQETDEESEKTTKCGKDEKCVDNESQLCLSQSVSVSKSVLARTLSSRSGQDEQHGFFPESILHSGNSSITVNPSEGKNVTDTREPQCVLDDLSSACLSDSTEQKRLAWMMNCTPWSKLSMQNKRKGLGAPPRRMGHRRASGQSLLPLPVDTVLKSGPWSSLNQVTSVTLEDLSGCSLSTLSECTRLQSLTLRRCRLQALDGLNQCTALQHIDLQENNITYVDCGGLARLEVLLLGRNQLTSIHGLDDAVNLTVLQLSHNIISRISGLGSLKNLHRLTVDHNQLISTRGLGEAFTLLHLDCSYNHLSHVEGLENCALLNTLDLRGNSLTEMPVLKNHVLLRELYLDDNSICSLHGLDSCWLPLLRCLSVPQNSITQLPLLVDLLSLKTLNVSHNCLSELRNICMSLQGCTHLQELSITDNPVQQENNCRSSVLAVNPSLIKLNGEQTGASGKLSVDSTQLWSFQALCQAHQHQIDSVLQRHCMEISSAPSALHAQLLVGNHTAELFQLAEEQRYAHEYGNSGVCKTAVKEPVASSNLQELSDWKLSQEQSGQERTPNPAEHKTLSWQAPHLPNFIHHFQPTSDDHKAGCADICISPTQKFRETQANEERYNKHGVQTSRMDLKTVAVMVIQRRWREHRQKRRTSHLGPPAKAPARLSHQREVKSCTTKPECLNKDYAATVIQAVWRGYMLRKRLTHALMLTQISEGDEAFEEVYMDEFVFDEEAMEKDWISLHPDMSPSSVLPYSEQLLLPKKPPLHLPELQKSACVQPWKPRQAWISSGEAPVSEQSHSPDPSTSTQSPASTQGKCFSERFEKILEEWGITSGSTAHLMLKRAQRMKPRKQKHRKKYLAGRGDVSAQEAVRGEPEQTYKHTQTRHRTYQWLQTQAMPSRESSAPSVSDHFLPEIDPKILNGGKVQLVASTDYRGTPDSAVTIDNAGFSSPQNHPVLTQIHSAGHAKKDVPSPQRVTLAPSRKERMSFRDNPVQLSGGWGGGKKRYKANKFK</sequence>
<evidence type="ECO:0000256" key="3">
    <source>
        <dbReference type="SAM" id="MobiDB-lite"/>
    </source>
</evidence>
<accession>A0AA88N467</accession>
<gene>
    <name evidence="4" type="ORF">Q7C36_009683</name>
</gene>
<dbReference type="InterPro" id="IPR050836">
    <property type="entry name" value="SDS22/Internalin_LRR"/>
</dbReference>
<feature type="region of interest" description="Disordered" evidence="3">
    <location>
        <begin position="1535"/>
        <end position="1577"/>
    </location>
</feature>
<dbReference type="SUPFAM" id="SSF52058">
    <property type="entry name" value="L domain-like"/>
    <property type="match status" value="1"/>
</dbReference>
<keyword evidence="1" id="KW-0433">Leucine-rich repeat</keyword>
<evidence type="ECO:0000256" key="2">
    <source>
        <dbReference type="ARBA" id="ARBA00022737"/>
    </source>
</evidence>
<dbReference type="PANTHER" id="PTHR46652:SF7">
    <property type="entry name" value="LEUCINE-RICH REPEAT AND IQ DOMAIN-CONTAINING PROTEIN 1"/>
    <property type="match status" value="1"/>
</dbReference>
<evidence type="ECO:0000313" key="4">
    <source>
        <dbReference type="EMBL" id="KAK2848001.1"/>
    </source>
</evidence>
<protein>
    <recommendedName>
        <fullName evidence="6">Leucine-rich repeat and IQ domain-containing protein 1</fullName>
    </recommendedName>
</protein>
<dbReference type="InterPro" id="IPR032675">
    <property type="entry name" value="LRR_dom_sf"/>
</dbReference>
<evidence type="ECO:0000313" key="5">
    <source>
        <dbReference type="Proteomes" id="UP001187315"/>
    </source>
</evidence>
<name>A0AA88N467_TACVA</name>
<reference evidence="4" key="1">
    <citation type="submission" date="2023-08" db="EMBL/GenBank/DDBJ databases">
        <title>Pelteobagrus vachellii genome.</title>
        <authorList>
            <person name="Liu H."/>
        </authorList>
    </citation>
    <scope>NUCLEOTIDE SEQUENCE</scope>
    <source>
        <strain evidence="4">PRFRI_2022a</strain>
        <tissue evidence="4">Muscle</tissue>
    </source>
</reference>
<evidence type="ECO:0008006" key="6">
    <source>
        <dbReference type="Google" id="ProtNLM"/>
    </source>
</evidence>
<dbReference type="InterPro" id="IPR001611">
    <property type="entry name" value="Leu-rich_rpt"/>
</dbReference>
<feature type="region of interest" description="Disordered" evidence="3">
    <location>
        <begin position="749"/>
        <end position="784"/>
    </location>
</feature>
<feature type="region of interest" description="Disordered" evidence="3">
    <location>
        <begin position="171"/>
        <end position="195"/>
    </location>
</feature>
<feature type="compositionally biased region" description="Basic residues" evidence="3">
    <location>
        <begin position="1694"/>
        <end position="1704"/>
    </location>
</feature>
<dbReference type="InterPro" id="IPR003591">
    <property type="entry name" value="Leu-rich_rpt_typical-subtyp"/>
</dbReference>
<dbReference type="SMART" id="SM00369">
    <property type="entry name" value="LRR_TYP"/>
    <property type="match status" value="3"/>
</dbReference>